<feature type="compositionally biased region" description="Acidic residues" evidence="1">
    <location>
        <begin position="27"/>
        <end position="38"/>
    </location>
</feature>
<feature type="region of interest" description="Disordered" evidence="1">
    <location>
        <begin position="26"/>
        <end position="45"/>
    </location>
</feature>
<evidence type="ECO:0000313" key="3">
    <source>
        <dbReference type="Proteomes" id="UP000292855"/>
    </source>
</evidence>
<gene>
    <name evidence="2" type="ORF">EWE74_10790</name>
</gene>
<dbReference type="RefSeq" id="WP_130141558.1">
    <property type="nucleotide sequence ID" value="NZ_SGIT01000002.1"/>
</dbReference>
<dbReference type="Proteomes" id="UP000292855">
    <property type="component" value="Unassembled WGS sequence"/>
</dbReference>
<name>A0A4Q6XSC1_9SPHI</name>
<evidence type="ECO:0008006" key="4">
    <source>
        <dbReference type="Google" id="ProtNLM"/>
    </source>
</evidence>
<comment type="caution">
    <text evidence="2">The sequence shown here is derived from an EMBL/GenBank/DDBJ whole genome shotgun (WGS) entry which is preliminary data.</text>
</comment>
<proteinExistence type="predicted"/>
<evidence type="ECO:0000313" key="2">
    <source>
        <dbReference type="EMBL" id="RZF59639.1"/>
    </source>
</evidence>
<keyword evidence="3" id="KW-1185">Reference proteome</keyword>
<accession>A0A4Q6XSC1</accession>
<organism evidence="2 3">
    <name type="scientific">Sphingobacterium corticibacterium</name>
    <dbReference type="NCBI Taxonomy" id="2484746"/>
    <lineage>
        <taxon>Bacteria</taxon>
        <taxon>Pseudomonadati</taxon>
        <taxon>Bacteroidota</taxon>
        <taxon>Sphingobacteriia</taxon>
        <taxon>Sphingobacteriales</taxon>
        <taxon>Sphingobacteriaceae</taxon>
        <taxon>Sphingobacterium</taxon>
    </lineage>
</organism>
<dbReference type="PROSITE" id="PS51257">
    <property type="entry name" value="PROKAR_LIPOPROTEIN"/>
    <property type="match status" value="1"/>
</dbReference>
<sequence length="303" mass="33586">MKFTFFTRLLFIITTFSLISISCSKDGDDDGDITDPTEEQLPTNKQDAETKIQGKWDVNASGEIRSVEFLDGDTYVLEVTSSSSLASRKAMLSARATLFSVTGGFKSETGGNSSTQKIYGKFSVSTDGKTITLDDIARITISGISEKSFSFTITFTENNREQSVSATIVAPVATSQKTQLLVGNWGFSSWMYYEPADVRVLESKGFKPQDEGFTFTATGTMIMRYINFEQSSSDDPETGLPSEVITNISLDADVYSWEWKDSQQTVVKVSRNGETFEITIENLTQSRLTARLDNDNNWVLESL</sequence>
<protein>
    <recommendedName>
        <fullName evidence="4">Lipocalin-like domain-containing protein</fullName>
    </recommendedName>
</protein>
<reference evidence="2 3" key="1">
    <citation type="submission" date="2019-02" db="EMBL/GenBank/DDBJ databases">
        <authorList>
            <person name="Li Y."/>
        </authorList>
    </citation>
    <scope>NUCLEOTIDE SEQUENCE [LARGE SCALE GENOMIC DNA]</scope>
    <source>
        <strain evidence="2 3">30C10-4-7</strain>
    </source>
</reference>
<evidence type="ECO:0000256" key="1">
    <source>
        <dbReference type="SAM" id="MobiDB-lite"/>
    </source>
</evidence>
<dbReference type="AlphaFoldDB" id="A0A4Q6XSC1"/>
<dbReference type="EMBL" id="SGIT01000002">
    <property type="protein sequence ID" value="RZF59639.1"/>
    <property type="molecule type" value="Genomic_DNA"/>
</dbReference>